<dbReference type="Gene3D" id="3.30.1150.10">
    <property type="match status" value="1"/>
</dbReference>
<dbReference type="InterPro" id="IPR051045">
    <property type="entry name" value="TonB-dependent_transducer"/>
</dbReference>
<dbReference type="NCBIfam" id="TIGR01352">
    <property type="entry name" value="tonB_Cterm"/>
    <property type="match status" value="1"/>
</dbReference>
<evidence type="ECO:0000313" key="11">
    <source>
        <dbReference type="EMBL" id="MEE2567370.1"/>
    </source>
</evidence>
<keyword evidence="4" id="KW-1003">Cell membrane</keyword>
<dbReference type="PANTHER" id="PTHR33446:SF14">
    <property type="entry name" value="PROTEIN TONB"/>
    <property type="match status" value="1"/>
</dbReference>
<keyword evidence="5" id="KW-0997">Cell inner membrane</keyword>
<dbReference type="SUPFAM" id="SSF74653">
    <property type="entry name" value="TolA/TonB C-terminal domain"/>
    <property type="match status" value="1"/>
</dbReference>
<evidence type="ECO:0000256" key="9">
    <source>
        <dbReference type="ARBA" id="ARBA00023136"/>
    </source>
</evidence>
<comment type="caution">
    <text evidence="11">The sequence shown here is derived from an EMBL/GenBank/DDBJ whole genome shotgun (WGS) entry which is preliminary data.</text>
</comment>
<organism evidence="11 12">
    <name type="scientific">Hyphobacterium marinum</name>
    <dbReference type="NCBI Taxonomy" id="3116574"/>
    <lineage>
        <taxon>Bacteria</taxon>
        <taxon>Pseudomonadati</taxon>
        <taxon>Pseudomonadota</taxon>
        <taxon>Alphaproteobacteria</taxon>
        <taxon>Maricaulales</taxon>
        <taxon>Maricaulaceae</taxon>
        <taxon>Hyphobacterium</taxon>
    </lineage>
</organism>
<sequence>MTASRLAMGLPVAAGVTAALFLLMRTLILVEPGAMPEETPRLTFDINPEVKIVEPDGPTPDEIEMLDPPPPIPEVPVDPTPRPDGELTDFIGELPRLDPPVIETQNTNFTVDGDARPVIRIEPVYPNSALQRGIEGDCVMSFDVGTDGVPLNVRADCTSAVFTSASVRAVERWRYDPMVVNGEPRVRSNLQTRLNFELND</sequence>
<evidence type="ECO:0000256" key="2">
    <source>
        <dbReference type="ARBA" id="ARBA00006555"/>
    </source>
</evidence>
<evidence type="ECO:0000256" key="4">
    <source>
        <dbReference type="ARBA" id="ARBA00022475"/>
    </source>
</evidence>
<evidence type="ECO:0000313" key="12">
    <source>
        <dbReference type="Proteomes" id="UP001310692"/>
    </source>
</evidence>
<comment type="subcellular location">
    <subcellularLocation>
        <location evidence="1">Cell inner membrane</location>
        <topology evidence="1">Single-pass membrane protein</topology>
        <orientation evidence="1">Periplasmic side</orientation>
    </subcellularLocation>
</comment>
<gene>
    <name evidence="11" type="ORF">V0U35_11840</name>
</gene>
<dbReference type="EMBL" id="JAZDRO010000005">
    <property type="protein sequence ID" value="MEE2567370.1"/>
    <property type="molecule type" value="Genomic_DNA"/>
</dbReference>
<evidence type="ECO:0000256" key="1">
    <source>
        <dbReference type="ARBA" id="ARBA00004383"/>
    </source>
</evidence>
<protein>
    <submittedName>
        <fullName evidence="11">Energy transducer TonB</fullName>
    </submittedName>
</protein>
<dbReference type="Pfam" id="PF03544">
    <property type="entry name" value="TonB_C"/>
    <property type="match status" value="1"/>
</dbReference>
<dbReference type="RefSeq" id="WP_330196930.1">
    <property type="nucleotide sequence ID" value="NZ_JAZDRO010000005.1"/>
</dbReference>
<evidence type="ECO:0000256" key="3">
    <source>
        <dbReference type="ARBA" id="ARBA00022448"/>
    </source>
</evidence>
<keyword evidence="8" id="KW-1133">Transmembrane helix</keyword>
<name>A0ABU7M1T8_9PROT</name>
<dbReference type="Proteomes" id="UP001310692">
    <property type="component" value="Unassembled WGS sequence"/>
</dbReference>
<dbReference type="PANTHER" id="PTHR33446">
    <property type="entry name" value="PROTEIN TONB-RELATED"/>
    <property type="match status" value="1"/>
</dbReference>
<proteinExistence type="inferred from homology"/>
<evidence type="ECO:0000256" key="5">
    <source>
        <dbReference type="ARBA" id="ARBA00022519"/>
    </source>
</evidence>
<comment type="similarity">
    <text evidence="2">Belongs to the TonB family.</text>
</comment>
<keyword evidence="9" id="KW-0472">Membrane</keyword>
<reference evidence="11 12" key="1">
    <citation type="submission" date="2024-01" db="EMBL/GenBank/DDBJ databases">
        <title>Hyphobacterium bacterium isolated from marine sediment.</title>
        <authorList>
            <person name="Zhao S."/>
        </authorList>
    </citation>
    <scope>NUCLEOTIDE SEQUENCE [LARGE SCALE GENOMIC DNA]</scope>
    <source>
        <strain evidence="11 12">Y60-23</strain>
    </source>
</reference>
<keyword evidence="12" id="KW-1185">Reference proteome</keyword>
<evidence type="ECO:0000256" key="7">
    <source>
        <dbReference type="ARBA" id="ARBA00022927"/>
    </source>
</evidence>
<dbReference type="InterPro" id="IPR006260">
    <property type="entry name" value="TonB/TolA_C"/>
</dbReference>
<dbReference type="PROSITE" id="PS52015">
    <property type="entry name" value="TONB_CTD"/>
    <property type="match status" value="1"/>
</dbReference>
<dbReference type="InterPro" id="IPR037682">
    <property type="entry name" value="TonB_C"/>
</dbReference>
<keyword evidence="6" id="KW-0812">Transmembrane</keyword>
<keyword evidence="7" id="KW-0653">Protein transport</keyword>
<evidence type="ECO:0000259" key="10">
    <source>
        <dbReference type="PROSITE" id="PS52015"/>
    </source>
</evidence>
<keyword evidence="3" id="KW-0813">Transport</keyword>
<evidence type="ECO:0000256" key="8">
    <source>
        <dbReference type="ARBA" id="ARBA00022989"/>
    </source>
</evidence>
<accession>A0ABU7M1T8</accession>
<feature type="domain" description="TonB C-terminal" evidence="10">
    <location>
        <begin position="110"/>
        <end position="200"/>
    </location>
</feature>
<evidence type="ECO:0000256" key="6">
    <source>
        <dbReference type="ARBA" id="ARBA00022692"/>
    </source>
</evidence>